<dbReference type="InterPro" id="IPR029058">
    <property type="entry name" value="AB_hydrolase_fold"/>
</dbReference>
<dbReference type="EMBL" id="CP136865">
    <property type="protein sequence ID" value="WOJ97467.1"/>
    <property type="molecule type" value="Genomic_DNA"/>
</dbReference>
<evidence type="ECO:0000313" key="2">
    <source>
        <dbReference type="Proteomes" id="UP001626549"/>
    </source>
</evidence>
<evidence type="ECO:0008006" key="3">
    <source>
        <dbReference type="Google" id="ProtNLM"/>
    </source>
</evidence>
<protein>
    <recommendedName>
        <fullName evidence="3">Alpha/beta hydrolase</fullName>
    </recommendedName>
</protein>
<reference evidence="1 2" key="1">
    <citation type="submission" date="2023-10" db="EMBL/GenBank/DDBJ databases">
        <title>Two novel species belonging to the OM43/NOR5 clade.</title>
        <authorList>
            <person name="Park M."/>
        </authorList>
    </citation>
    <scope>NUCLEOTIDE SEQUENCE [LARGE SCALE GENOMIC DNA]</scope>
    <source>
        <strain evidence="1 2">IMCC45268</strain>
    </source>
</reference>
<proteinExistence type="predicted"/>
<name>A0ABZ0ID47_9GAMM</name>
<accession>A0ABZ0ID47</accession>
<dbReference type="Proteomes" id="UP001626549">
    <property type="component" value="Chromosome"/>
</dbReference>
<evidence type="ECO:0000313" key="1">
    <source>
        <dbReference type="EMBL" id="WOJ97467.1"/>
    </source>
</evidence>
<gene>
    <name evidence="1" type="ORF">R0137_02580</name>
</gene>
<sequence>MTDLGGVPAAPSKSLLFLEARAAVDFATMLRPLIRGESRSVAQQTDSLTIVVPGFGSGDAYTLPLRRFLKQNGVRSEGWGLGTNLGGSNLRHTQEDLSPRWDFEYREEYRGEVAVPFLIDRFYDAVVARHTATGKKISLVGWSLGGFVAREVARELPGVVDKVVTMGSPLIGGPKYTVAASVFRRRGTDLDWIEAEIARREETAPPISQPITAIISKTDGIVDWNAVYDHKSPKVRHIEVDASHLGMGFNTEIWSYVLGALLSRDQDKPA</sequence>
<dbReference type="RefSeq" id="WP_407328322.1">
    <property type="nucleotide sequence ID" value="NZ_CP136865.1"/>
</dbReference>
<keyword evidence="2" id="KW-1185">Reference proteome</keyword>
<organism evidence="1 2">
    <name type="scientific">Congregibacter brevis</name>
    <dbReference type="NCBI Taxonomy" id="3081201"/>
    <lineage>
        <taxon>Bacteria</taxon>
        <taxon>Pseudomonadati</taxon>
        <taxon>Pseudomonadota</taxon>
        <taxon>Gammaproteobacteria</taxon>
        <taxon>Cellvibrionales</taxon>
        <taxon>Halieaceae</taxon>
        <taxon>Congregibacter</taxon>
    </lineage>
</organism>
<dbReference type="SUPFAM" id="SSF53474">
    <property type="entry name" value="alpha/beta-Hydrolases"/>
    <property type="match status" value="1"/>
</dbReference>
<dbReference type="Gene3D" id="3.40.50.1820">
    <property type="entry name" value="alpha/beta hydrolase"/>
    <property type="match status" value="1"/>
</dbReference>